<organism evidence="2 3">
    <name type="scientific">Dillenia turbinata</name>
    <dbReference type="NCBI Taxonomy" id="194707"/>
    <lineage>
        <taxon>Eukaryota</taxon>
        <taxon>Viridiplantae</taxon>
        <taxon>Streptophyta</taxon>
        <taxon>Embryophyta</taxon>
        <taxon>Tracheophyta</taxon>
        <taxon>Spermatophyta</taxon>
        <taxon>Magnoliopsida</taxon>
        <taxon>eudicotyledons</taxon>
        <taxon>Gunneridae</taxon>
        <taxon>Pentapetalae</taxon>
        <taxon>Dilleniales</taxon>
        <taxon>Dilleniaceae</taxon>
        <taxon>Dillenia</taxon>
    </lineage>
</organism>
<sequence length="70" mass="7960">MRNCIITKGGYTLKLNEDGVDIPTKIVDSIETPKGMKEMIDDERRAYKENAEAENKGVNDEEKKNEGDDR</sequence>
<protein>
    <submittedName>
        <fullName evidence="2">Uncharacterized protein</fullName>
    </submittedName>
</protein>
<dbReference type="AlphaFoldDB" id="A0AAN8VER3"/>
<dbReference type="Proteomes" id="UP001370490">
    <property type="component" value="Unassembled WGS sequence"/>
</dbReference>
<evidence type="ECO:0000256" key="1">
    <source>
        <dbReference type="SAM" id="MobiDB-lite"/>
    </source>
</evidence>
<proteinExistence type="predicted"/>
<dbReference type="EMBL" id="JBAMMX010000009">
    <property type="protein sequence ID" value="KAK6933683.1"/>
    <property type="molecule type" value="Genomic_DNA"/>
</dbReference>
<keyword evidence="3" id="KW-1185">Reference proteome</keyword>
<feature type="region of interest" description="Disordered" evidence="1">
    <location>
        <begin position="45"/>
        <end position="70"/>
    </location>
</feature>
<accession>A0AAN8VER3</accession>
<gene>
    <name evidence="2" type="ORF">RJ641_036577</name>
</gene>
<name>A0AAN8VER3_9MAGN</name>
<evidence type="ECO:0000313" key="3">
    <source>
        <dbReference type="Proteomes" id="UP001370490"/>
    </source>
</evidence>
<evidence type="ECO:0000313" key="2">
    <source>
        <dbReference type="EMBL" id="KAK6933683.1"/>
    </source>
</evidence>
<comment type="caution">
    <text evidence="2">The sequence shown here is derived from an EMBL/GenBank/DDBJ whole genome shotgun (WGS) entry which is preliminary data.</text>
</comment>
<reference evidence="2 3" key="1">
    <citation type="submission" date="2023-12" db="EMBL/GenBank/DDBJ databases">
        <title>A high-quality genome assembly for Dillenia turbinata (Dilleniales).</title>
        <authorList>
            <person name="Chanderbali A."/>
        </authorList>
    </citation>
    <scope>NUCLEOTIDE SEQUENCE [LARGE SCALE GENOMIC DNA]</scope>
    <source>
        <strain evidence="2">LSX21</strain>
        <tissue evidence="2">Leaf</tissue>
    </source>
</reference>